<evidence type="ECO:0000313" key="13">
    <source>
        <dbReference type="EMBL" id="KRK34223.1"/>
    </source>
</evidence>
<dbReference type="InterPro" id="IPR005225">
    <property type="entry name" value="Small_GTP-bd"/>
</dbReference>
<dbReference type="PROSITE" id="PS50823">
    <property type="entry name" value="KH_TYPE_2"/>
    <property type="match status" value="1"/>
</dbReference>
<dbReference type="GO" id="GO:0070181">
    <property type="term" value="F:small ribosomal subunit rRNA binding"/>
    <property type="evidence" value="ECO:0007669"/>
    <property type="project" value="UniProtKB-UniRule"/>
</dbReference>
<dbReference type="Pfam" id="PF01926">
    <property type="entry name" value="MMR_HSR1"/>
    <property type="match status" value="1"/>
</dbReference>
<evidence type="ECO:0000256" key="5">
    <source>
        <dbReference type="ARBA" id="ARBA00022884"/>
    </source>
</evidence>
<feature type="domain" description="KH type-2" evidence="11">
    <location>
        <begin position="200"/>
        <end position="285"/>
    </location>
</feature>
<gene>
    <name evidence="8" type="primary">era</name>
    <name evidence="13" type="ORF">FC07_GL000788</name>
</gene>
<dbReference type="PROSITE" id="PS51713">
    <property type="entry name" value="G_ERA"/>
    <property type="match status" value="1"/>
</dbReference>
<dbReference type="GO" id="GO:0005886">
    <property type="term" value="C:plasma membrane"/>
    <property type="evidence" value="ECO:0007669"/>
    <property type="project" value="UniProtKB-SubCell"/>
</dbReference>
<dbReference type="SUPFAM" id="SSF54814">
    <property type="entry name" value="Prokaryotic type KH domain (KH-domain type II)"/>
    <property type="match status" value="1"/>
</dbReference>
<dbReference type="PANTHER" id="PTHR42698:SF1">
    <property type="entry name" value="GTPASE ERA, MITOCHONDRIAL"/>
    <property type="match status" value="1"/>
</dbReference>
<comment type="similarity">
    <text evidence="1 8 9 10">Belongs to the TRAFAC class TrmE-Era-EngA-EngB-Septin-like GTPase superfamily. Era GTPase family.</text>
</comment>
<evidence type="ECO:0000256" key="10">
    <source>
        <dbReference type="RuleBase" id="RU003761"/>
    </source>
</evidence>
<dbReference type="InterPro" id="IPR030388">
    <property type="entry name" value="G_ERA_dom"/>
</dbReference>
<evidence type="ECO:0000256" key="7">
    <source>
        <dbReference type="ARBA" id="ARBA00023136"/>
    </source>
</evidence>
<reference evidence="13 14" key="1">
    <citation type="journal article" date="2015" name="Genome Announc.">
        <title>Expanding the biotechnology potential of lactobacilli through comparative genomics of 213 strains and associated genera.</title>
        <authorList>
            <person name="Sun Z."/>
            <person name="Harris H.M."/>
            <person name="McCann A."/>
            <person name="Guo C."/>
            <person name="Argimon S."/>
            <person name="Zhang W."/>
            <person name="Yang X."/>
            <person name="Jeffery I.B."/>
            <person name="Cooney J.C."/>
            <person name="Kagawa T.F."/>
            <person name="Liu W."/>
            <person name="Song Y."/>
            <person name="Salvetti E."/>
            <person name="Wrobel A."/>
            <person name="Rasinkangas P."/>
            <person name="Parkhill J."/>
            <person name="Rea M.C."/>
            <person name="O'Sullivan O."/>
            <person name="Ritari J."/>
            <person name="Douillard F.P."/>
            <person name="Paul Ross R."/>
            <person name="Yang R."/>
            <person name="Briner A.E."/>
            <person name="Felis G.E."/>
            <person name="de Vos W.M."/>
            <person name="Barrangou R."/>
            <person name="Klaenhammer T.R."/>
            <person name="Caufield P.W."/>
            <person name="Cui Y."/>
            <person name="Zhang H."/>
            <person name="O'Toole P.W."/>
        </authorList>
    </citation>
    <scope>NUCLEOTIDE SEQUENCE [LARGE SCALE GENOMIC DNA]</scope>
    <source>
        <strain evidence="13 14">DSM 20003</strain>
    </source>
</reference>
<evidence type="ECO:0000313" key="14">
    <source>
        <dbReference type="Proteomes" id="UP000051461"/>
    </source>
</evidence>
<dbReference type="GO" id="GO:0005829">
    <property type="term" value="C:cytosol"/>
    <property type="evidence" value="ECO:0007669"/>
    <property type="project" value="TreeGrafter"/>
</dbReference>
<comment type="subunit">
    <text evidence="8">Monomer.</text>
</comment>
<dbReference type="HAMAP" id="MF_00367">
    <property type="entry name" value="GTPase_Era"/>
    <property type="match status" value="1"/>
</dbReference>
<dbReference type="PANTHER" id="PTHR42698">
    <property type="entry name" value="GTPASE ERA"/>
    <property type="match status" value="1"/>
</dbReference>
<dbReference type="PATRIC" id="fig|1423726.3.peg.811"/>
<feature type="region of interest" description="G1" evidence="9">
    <location>
        <begin position="18"/>
        <end position="25"/>
    </location>
</feature>
<evidence type="ECO:0000256" key="4">
    <source>
        <dbReference type="ARBA" id="ARBA00022741"/>
    </source>
</evidence>
<dbReference type="Pfam" id="PF07650">
    <property type="entry name" value="KH_2"/>
    <property type="match status" value="1"/>
</dbReference>
<dbReference type="NCBIfam" id="TIGR00436">
    <property type="entry name" value="era"/>
    <property type="match status" value="1"/>
</dbReference>
<feature type="region of interest" description="G3" evidence="9">
    <location>
        <begin position="65"/>
        <end position="68"/>
    </location>
</feature>
<keyword evidence="8" id="KW-1003">Cell membrane</keyword>
<evidence type="ECO:0000256" key="1">
    <source>
        <dbReference type="ARBA" id="ARBA00007921"/>
    </source>
</evidence>
<feature type="region of interest" description="G5" evidence="9">
    <location>
        <begin position="156"/>
        <end position="158"/>
    </location>
</feature>
<dbReference type="Gene3D" id="3.30.300.20">
    <property type="match status" value="1"/>
</dbReference>
<dbReference type="InterPro" id="IPR009019">
    <property type="entry name" value="KH_sf_prok-type"/>
</dbReference>
<dbReference type="InterPro" id="IPR015946">
    <property type="entry name" value="KH_dom-like_a/b"/>
</dbReference>
<dbReference type="RefSeq" id="WP_057905203.1">
    <property type="nucleotide sequence ID" value="NZ_AZDA01000093.1"/>
</dbReference>
<name>A0A0R1GJI1_9LACO</name>
<dbReference type="AlphaFoldDB" id="A0A0R1GJI1"/>
<dbReference type="CDD" id="cd04163">
    <property type="entry name" value="Era"/>
    <property type="match status" value="1"/>
</dbReference>
<dbReference type="GO" id="GO:0000028">
    <property type="term" value="P:ribosomal small subunit assembly"/>
    <property type="evidence" value="ECO:0007669"/>
    <property type="project" value="TreeGrafter"/>
</dbReference>
<dbReference type="NCBIfam" id="NF000908">
    <property type="entry name" value="PRK00089.1"/>
    <property type="match status" value="1"/>
</dbReference>
<dbReference type="GO" id="GO:0003924">
    <property type="term" value="F:GTPase activity"/>
    <property type="evidence" value="ECO:0007669"/>
    <property type="project" value="UniProtKB-UniRule"/>
</dbReference>
<keyword evidence="5 8" id="KW-0694">RNA-binding</keyword>
<dbReference type="SUPFAM" id="SSF52540">
    <property type="entry name" value="P-loop containing nucleoside triphosphate hydrolases"/>
    <property type="match status" value="1"/>
</dbReference>
<comment type="caution">
    <text evidence="13">The sequence shown here is derived from an EMBL/GenBank/DDBJ whole genome shotgun (WGS) entry which is preliminary data.</text>
</comment>
<dbReference type="Gene3D" id="3.40.50.300">
    <property type="entry name" value="P-loop containing nucleotide triphosphate hydrolases"/>
    <property type="match status" value="1"/>
</dbReference>
<dbReference type="CDD" id="cd22534">
    <property type="entry name" value="KH-II_Era"/>
    <property type="match status" value="1"/>
</dbReference>
<evidence type="ECO:0000256" key="3">
    <source>
        <dbReference type="ARBA" id="ARBA00022517"/>
    </source>
</evidence>
<dbReference type="FunFam" id="3.40.50.300:FF:000094">
    <property type="entry name" value="GTPase Era"/>
    <property type="match status" value="1"/>
</dbReference>
<dbReference type="NCBIfam" id="TIGR00231">
    <property type="entry name" value="small_GTP"/>
    <property type="match status" value="1"/>
</dbReference>
<keyword evidence="7 8" id="KW-0472">Membrane</keyword>
<evidence type="ECO:0000256" key="9">
    <source>
        <dbReference type="PROSITE-ProRule" id="PRU01050"/>
    </source>
</evidence>
<dbReference type="GO" id="GO:0043024">
    <property type="term" value="F:ribosomal small subunit binding"/>
    <property type="evidence" value="ECO:0007669"/>
    <property type="project" value="TreeGrafter"/>
</dbReference>
<feature type="region of interest" description="G4" evidence="9">
    <location>
        <begin position="127"/>
        <end position="130"/>
    </location>
</feature>
<keyword evidence="6 8" id="KW-0342">GTP-binding</keyword>
<dbReference type="InterPro" id="IPR027417">
    <property type="entry name" value="P-loop_NTPase"/>
</dbReference>
<keyword evidence="3 8" id="KW-0690">Ribosome biogenesis</keyword>
<dbReference type="InterPro" id="IPR005662">
    <property type="entry name" value="GTPase_Era-like"/>
</dbReference>
<evidence type="ECO:0000256" key="6">
    <source>
        <dbReference type="ARBA" id="ARBA00023134"/>
    </source>
</evidence>
<dbReference type="GO" id="GO:0005525">
    <property type="term" value="F:GTP binding"/>
    <property type="evidence" value="ECO:0007669"/>
    <property type="project" value="UniProtKB-UniRule"/>
</dbReference>
<sequence>MDQLQQKDFHSGFVAIVGRPNVGKSTFLNRIIGEKVAIMSNKAQTTRNKIQGIYTTTQAQIVFIDTPGIHKPANKLDEFMLNAATSSLKEVDAVLFMVSANDKKGPGDQFILEQLRAVKQPVYLVVNKIDTVHPNDLEPFVAGYQQEMDFAGVYPISALQGNNVDQLLQTLEKQLPQGPQYYPADQMTDHPEYFVVAELIREKILQLTRDEVPHSVAVMVERMRPDNKGLLRIEATIIVERAGQKGIIIGKGGKMLKEIGTRARHDIENLLGDQVFLQLWVKIDKGWRDNQRYLDELGYRKKDY</sequence>
<dbReference type="Proteomes" id="UP000051461">
    <property type="component" value="Unassembled WGS sequence"/>
</dbReference>
<evidence type="ECO:0000256" key="8">
    <source>
        <dbReference type="HAMAP-Rule" id="MF_00367"/>
    </source>
</evidence>
<protein>
    <recommendedName>
        <fullName evidence="2 8">GTPase Era</fullName>
    </recommendedName>
</protein>
<feature type="binding site" evidence="8">
    <location>
        <begin position="127"/>
        <end position="130"/>
    </location>
    <ligand>
        <name>GTP</name>
        <dbReference type="ChEBI" id="CHEBI:37565"/>
    </ligand>
</feature>
<evidence type="ECO:0000259" key="11">
    <source>
        <dbReference type="PROSITE" id="PS50823"/>
    </source>
</evidence>
<evidence type="ECO:0000259" key="12">
    <source>
        <dbReference type="PROSITE" id="PS51713"/>
    </source>
</evidence>
<keyword evidence="8" id="KW-0963">Cytoplasm</keyword>
<dbReference type="FunFam" id="3.30.300.20:FF:000003">
    <property type="entry name" value="GTPase Era"/>
    <property type="match status" value="1"/>
</dbReference>
<dbReference type="InterPro" id="IPR006073">
    <property type="entry name" value="GTP-bd"/>
</dbReference>
<keyword evidence="8" id="KW-0699">rRNA-binding</keyword>
<feature type="binding site" evidence="8">
    <location>
        <begin position="65"/>
        <end position="69"/>
    </location>
    <ligand>
        <name>GTP</name>
        <dbReference type="ChEBI" id="CHEBI:37565"/>
    </ligand>
</feature>
<feature type="domain" description="Era-type G" evidence="12">
    <location>
        <begin position="10"/>
        <end position="177"/>
    </location>
</feature>
<dbReference type="OrthoDB" id="9805918at2"/>
<comment type="function">
    <text evidence="8">An essential GTPase that binds both GDP and GTP, with rapid nucleotide exchange. Plays a role in 16S rRNA processing and 30S ribosomal subunit biogenesis and possibly also in cell cycle regulation and energy metabolism.</text>
</comment>
<dbReference type="InterPro" id="IPR004044">
    <property type="entry name" value="KH_dom_type_2"/>
</dbReference>
<accession>A0A0R1GJI1</accession>
<feature type="region of interest" description="G2" evidence="9">
    <location>
        <begin position="44"/>
        <end position="48"/>
    </location>
</feature>
<keyword evidence="4 8" id="KW-0547">Nucleotide-binding</keyword>
<proteinExistence type="inferred from homology"/>
<keyword evidence="14" id="KW-1185">Reference proteome</keyword>
<organism evidence="13 14">
    <name type="scientific">Loigolactobacillus bifermentans DSM 20003</name>
    <dbReference type="NCBI Taxonomy" id="1423726"/>
    <lineage>
        <taxon>Bacteria</taxon>
        <taxon>Bacillati</taxon>
        <taxon>Bacillota</taxon>
        <taxon>Bacilli</taxon>
        <taxon>Lactobacillales</taxon>
        <taxon>Lactobacillaceae</taxon>
        <taxon>Loigolactobacillus</taxon>
    </lineage>
</organism>
<feature type="binding site" evidence="8">
    <location>
        <begin position="18"/>
        <end position="25"/>
    </location>
    <ligand>
        <name>GTP</name>
        <dbReference type="ChEBI" id="CHEBI:37565"/>
    </ligand>
</feature>
<dbReference type="EMBL" id="AZDA01000093">
    <property type="protein sequence ID" value="KRK34223.1"/>
    <property type="molecule type" value="Genomic_DNA"/>
</dbReference>
<evidence type="ECO:0000256" key="2">
    <source>
        <dbReference type="ARBA" id="ARBA00020484"/>
    </source>
</evidence>
<comment type="subcellular location">
    <subcellularLocation>
        <location evidence="8">Cytoplasm</location>
    </subcellularLocation>
    <subcellularLocation>
        <location evidence="8">Cell membrane</location>
        <topology evidence="8">Peripheral membrane protein</topology>
    </subcellularLocation>
</comment>
<dbReference type="STRING" id="1423726.FC07_GL000788"/>
<dbReference type="PRINTS" id="PR00326">
    <property type="entry name" value="GTP1OBG"/>
</dbReference>